<keyword evidence="2 5" id="KW-0812">Transmembrane</keyword>
<dbReference type="CDD" id="cd07346">
    <property type="entry name" value="ABC_6TM_exporters"/>
    <property type="match status" value="1"/>
</dbReference>
<dbReference type="SUPFAM" id="SSF90123">
    <property type="entry name" value="ABC transporter transmembrane region"/>
    <property type="match status" value="1"/>
</dbReference>
<dbReference type="InterPro" id="IPR011527">
    <property type="entry name" value="ABC1_TM_dom"/>
</dbReference>
<protein>
    <submittedName>
        <fullName evidence="8">ABC transporter transmembrane domain-containing protein</fullName>
    </submittedName>
</protein>
<feature type="transmembrane region" description="Helical" evidence="5">
    <location>
        <begin position="12"/>
        <end position="33"/>
    </location>
</feature>
<comment type="caution">
    <text evidence="8">The sequence shown here is derived from an EMBL/GenBank/DDBJ whole genome shotgun (WGS) entry which is preliminary data.</text>
</comment>
<dbReference type="EMBL" id="JBHUIP010000009">
    <property type="protein sequence ID" value="MFD2263148.1"/>
    <property type="molecule type" value="Genomic_DNA"/>
</dbReference>
<keyword evidence="3 5" id="KW-1133">Transmembrane helix</keyword>
<evidence type="ECO:0000259" key="7">
    <source>
        <dbReference type="PROSITE" id="PS50929"/>
    </source>
</evidence>
<evidence type="ECO:0000256" key="5">
    <source>
        <dbReference type="SAM" id="Phobius"/>
    </source>
</evidence>
<dbReference type="Pfam" id="PF00005">
    <property type="entry name" value="ABC_tran"/>
    <property type="match status" value="1"/>
</dbReference>
<feature type="transmembrane region" description="Helical" evidence="5">
    <location>
        <begin position="65"/>
        <end position="83"/>
    </location>
</feature>
<name>A0ABW5DRE0_9PROT</name>
<evidence type="ECO:0000256" key="4">
    <source>
        <dbReference type="ARBA" id="ARBA00023136"/>
    </source>
</evidence>
<evidence type="ECO:0000259" key="6">
    <source>
        <dbReference type="PROSITE" id="PS50893"/>
    </source>
</evidence>
<evidence type="ECO:0000256" key="3">
    <source>
        <dbReference type="ARBA" id="ARBA00022989"/>
    </source>
</evidence>
<evidence type="ECO:0000313" key="9">
    <source>
        <dbReference type="Proteomes" id="UP001597295"/>
    </source>
</evidence>
<evidence type="ECO:0000256" key="1">
    <source>
        <dbReference type="ARBA" id="ARBA00004651"/>
    </source>
</evidence>
<organism evidence="8 9">
    <name type="scientific">Lacibacterium aquatile</name>
    <dbReference type="NCBI Taxonomy" id="1168082"/>
    <lineage>
        <taxon>Bacteria</taxon>
        <taxon>Pseudomonadati</taxon>
        <taxon>Pseudomonadota</taxon>
        <taxon>Alphaproteobacteria</taxon>
        <taxon>Rhodospirillales</taxon>
        <taxon>Rhodospirillaceae</taxon>
    </lineage>
</organism>
<dbReference type="Proteomes" id="UP001597295">
    <property type="component" value="Unassembled WGS sequence"/>
</dbReference>
<evidence type="ECO:0000313" key="8">
    <source>
        <dbReference type="EMBL" id="MFD2263148.1"/>
    </source>
</evidence>
<feature type="domain" description="ABC transporter" evidence="6">
    <location>
        <begin position="349"/>
        <end position="881"/>
    </location>
</feature>
<gene>
    <name evidence="8" type="ORF">ACFSM5_09640</name>
</gene>
<feature type="domain" description="ABC transmembrane type-1" evidence="7">
    <location>
        <begin position="39"/>
        <end position="312"/>
    </location>
</feature>
<feature type="transmembrane region" description="Helical" evidence="5">
    <location>
        <begin position="251"/>
        <end position="269"/>
    </location>
</feature>
<dbReference type="Gene3D" id="3.40.50.300">
    <property type="entry name" value="P-loop containing nucleotide triphosphate hydrolases"/>
    <property type="match status" value="2"/>
</dbReference>
<dbReference type="InterPro" id="IPR027417">
    <property type="entry name" value="P-loop_NTPase"/>
</dbReference>
<dbReference type="PANTHER" id="PTHR24221">
    <property type="entry name" value="ATP-BINDING CASSETTE SUB-FAMILY B"/>
    <property type="match status" value="1"/>
</dbReference>
<dbReference type="Gene3D" id="1.20.1560.10">
    <property type="entry name" value="ABC transporter type 1, transmembrane domain"/>
    <property type="match status" value="1"/>
</dbReference>
<dbReference type="PROSITE" id="PS50893">
    <property type="entry name" value="ABC_TRANSPORTER_2"/>
    <property type="match status" value="1"/>
</dbReference>
<proteinExistence type="predicted"/>
<dbReference type="PROSITE" id="PS50929">
    <property type="entry name" value="ABC_TM1F"/>
    <property type="match status" value="1"/>
</dbReference>
<keyword evidence="4 5" id="KW-0472">Membrane</keyword>
<comment type="subcellular location">
    <subcellularLocation>
        <location evidence="1">Cell membrane</location>
        <topology evidence="1">Multi-pass membrane protein</topology>
    </subcellularLocation>
</comment>
<dbReference type="RefSeq" id="WP_379876121.1">
    <property type="nucleotide sequence ID" value="NZ_JBHUIP010000009.1"/>
</dbReference>
<dbReference type="SUPFAM" id="SSF52540">
    <property type="entry name" value="P-loop containing nucleoside triphosphate hydrolases"/>
    <property type="match status" value="1"/>
</dbReference>
<dbReference type="InterPro" id="IPR036640">
    <property type="entry name" value="ABC1_TM_sf"/>
</dbReference>
<dbReference type="InterPro" id="IPR039421">
    <property type="entry name" value="Type_1_exporter"/>
</dbReference>
<sequence>MQKSLFSFILKFSLKQQIIILALTGLSFPFLYYSLDLPKQIINEAIQGKDFPKEFLGYSLGQIEYLAALSGIFLALVFINGWFKYFINVYKGRVGERMLRRLRYDLYGRILRFPLFYFRRTPPGQLIPIITSEVENVGGFVGDSFAVPAFQGGTLLTILVFMCMQDPILGAAAIALYPFQIYVIPKLQRKVNNLSKQRIRLVRDLSDRINETALSLREIRAHGTDRYHLADFSARLSKNYWIRFEIYKWKFFVKFLNNFLAQLTPFFFYSIGGYLVIKGNLSIGALLAVIAAYKDLNAPWRELLDFYQQMEDARIKYQQVIEQFNPAGMLVSERAGTDGQGEPSAPEPLAAVGVTSFDDNGTRVLDGLNLEIPAGTSMAILGPYNGGKHELAQILSGLVEPQSGCVQLGGVDMADLPLGQLNRRLAYVGSETILASGTVFDNLIYGLQVQPQANDLLDQAARLQRERERAEAEMTGNSPDDIESDWIDYPAAGAEARSDLLVQIIQILRDTELLPEMREYGLRGRADPVERPDIAELVLEVRKVLRAPLSQPKLRAYVELFDKDSFNNQASLAENLLFGAPVGPVFQGDALGKHPFVLSILKEIGLYPVLVEAGRETARQMIEIFKDLPAGHEFYNRFSFISAEELTELNELESKLARGGALSATIEANYIALALRLVPTRHRLDVVDDDLRAGIVKARHRLGETLPETLQPSVEFFNIERYNGALTLLDNMLFGRLAPGQGGAESRMRQMIRDELEKADLLGPLLEKIIDVGLHYPAGVAGGNLSPSVRQRLALARALIKRPNILVLDDPLASQETALQTKMVANLLARSDMTIIWVLQRGSLARSFERAAVIEEGRVLEEGDIKSLGEASSHLSKYLNAD</sequence>
<reference evidence="9" key="1">
    <citation type="journal article" date="2019" name="Int. J. Syst. Evol. Microbiol.">
        <title>The Global Catalogue of Microorganisms (GCM) 10K type strain sequencing project: providing services to taxonomists for standard genome sequencing and annotation.</title>
        <authorList>
            <consortium name="The Broad Institute Genomics Platform"/>
            <consortium name="The Broad Institute Genome Sequencing Center for Infectious Disease"/>
            <person name="Wu L."/>
            <person name="Ma J."/>
        </authorList>
    </citation>
    <scope>NUCLEOTIDE SEQUENCE [LARGE SCALE GENOMIC DNA]</scope>
    <source>
        <strain evidence="9">CGMCC 1.19062</strain>
    </source>
</reference>
<evidence type="ECO:0000256" key="2">
    <source>
        <dbReference type="ARBA" id="ARBA00022692"/>
    </source>
</evidence>
<accession>A0ABW5DRE0</accession>
<dbReference type="Pfam" id="PF00664">
    <property type="entry name" value="ABC_membrane"/>
    <property type="match status" value="1"/>
</dbReference>
<keyword evidence="9" id="KW-1185">Reference proteome</keyword>
<dbReference type="InterPro" id="IPR003439">
    <property type="entry name" value="ABC_transporter-like_ATP-bd"/>
</dbReference>
<dbReference type="PANTHER" id="PTHR24221:SF654">
    <property type="entry name" value="ATP-BINDING CASSETTE SUB-FAMILY B MEMBER 6"/>
    <property type="match status" value="1"/>
</dbReference>